<accession>A0A0T9L9Y8</accession>
<dbReference type="InterPro" id="IPR025166">
    <property type="entry name" value="Integrase_DNA_bind_dom"/>
</dbReference>
<dbReference type="InterPro" id="IPR011010">
    <property type="entry name" value="DNA_brk_join_enz"/>
</dbReference>
<dbReference type="RefSeq" id="WP_050119417.1">
    <property type="nucleotide sequence ID" value="NZ_CAWMAB010000007.1"/>
</dbReference>
<dbReference type="InterPro" id="IPR010998">
    <property type="entry name" value="Integrase_recombinase_N"/>
</dbReference>
<dbReference type="Gene3D" id="3.30.160.390">
    <property type="entry name" value="Integrase, DNA-binding domain"/>
    <property type="match status" value="1"/>
</dbReference>
<dbReference type="InterPro" id="IPR013762">
    <property type="entry name" value="Integrase-like_cat_sf"/>
</dbReference>
<keyword evidence="4" id="KW-0233">DNA recombination</keyword>
<dbReference type="GO" id="GO:0003677">
    <property type="term" value="F:DNA binding"/>
    <property type="evidence" value="ECO:0007669"/>
    <property type="project" value="UniProtKB-KW"/>
</dbReference>
<gene>
    <name evidence="6" type="primary">intS_2</name>
    <name evidence="6" type="ORF">ERS008491_02071</name>
</gene>
<proteinExistence type="inferred from homology"/>
<organism evidence="6 7">
    <name type="scientific">Yersinia kristensenii</name>
    <dbReference type="NCBI Taxonomy" id="28152"/>
    <lineage>
        <taxon>Bacteria</taxon>
        <taxon>Pseudomonadati</taxon>
        <taxon>Pseudomonadota</taxon>
        <taxon>Gammaproteobacteria</taxon>
        <taxon>Enterobacterales</taxon>
        <taxon>Yersiniaceae</taxon>
        <taxon>Yersinia</taxon>
    </lineage>
</organism>
<dbReference type="SUPFAM" id="SSF56349">
    <property type="entry name" value="DNA breaking-rejoining enzymes"/>
    <property type="match status" value="1"/>
</dbReference>
<keyword evidence="2" id="KW-0229">DNA integration</keyword>
<evidence type="ECO:0000259" key="5">
    <source>
        <dbReference type="PROSITE" id="PS51898"/>
    </source>
</evidence>
<dbReference type="Proteomes" id="UP000045824">
    <property type="component" value="Unassembled WGS sequence"/>
</dbReference>
<dbReference type="PANTHER" id="PTHR30629:SF2">
    <property type="entry name" value="PROPHAGE INTEGRASE INTS-RELATED"/>
    <property type="match status" value="1"/>
</dbReference>
<dbReference type="CDD" id="cd00801">
    <property type="entry name" value="INT_P4_C"/>
    <property type="match status" value="1"/>
</dbReference>
<dbReference type="GO" id="GO:0006310">
    <property type="term" value="P:DNA recombination"/>
    <property type="evidence" value="ECO:0007669"/>
    <property type="project" value="UniProtKB-KW"/>
</dbReference>
<evidence type="ECO:0000313" key="6">
    <source>
        <dbReference type="EMBL" id="CNE71799.1"/>
    </source>
</evidence>
<name>A0A0T9L9Y8_YERKR</name>
<feature type="domain" description="Tyr recombinase" evidence="5">
    <location>
        <begin position="200"/>
        <end position="385"/>
    </location>
</feature>
<dbReference type="PANTHER" id="PTHR30629">
    <property type="entry name" value="PROPHAGE INTEGRASE"/>
    <property type="match status" value="1"/>
</dbReference>
<protein>
    <submittedName>
        <fullName evidence="6">Integrase family protein</fullName>
    </submittedName>
</protein>
<evidence type="ECO:0000256" key="2">
    <source>
        <dbReference type="ARBA" id="ARBA00022908"/>
    </source>
</evidence>
<evidence type="ECO:0000256" key="1">
    <source>
        <dbReference type="ARBA" id="ARBA00008857"/>
    </source>
</evidence>
<keyword evidence="3" id="KW-0238">DNA-binding</keyword>
<comment type="similarity">
    <text evidence="1">Belongs to the 'phage' integrase family.</text>
</comment>
<dbReference type="Pfam" id="PF13356">
    <property type="entry name" value="Arm-DNA-bind_3"/>
    <property type="match status" value="1"/>
</dbReference>
<dbReference type="Gene3D" id="1.10.443.10">
    <property type="entry name" value="Intergrase catalytic core"/>
    <property type="match status" value="1"/>
</dbReference>
<sequence length="400" mass="45309">MLTDTKLKNLKPREKLYKVTDRDGLYVAVAAGGTISFRYDYRINGRRETLTIGRYGRDGISLAEARNELNEAKKLVELGQSPAALKRDGKNKVRNAIRFRDFTVAWLKAAKFVDSTRNLKQSIINRDIEPVFGNRLMHEITTADVRSHCDKVMRERSAPSTALQIREIISSVYQYAIDRGHDVKNPAVTIKASSIATFEPRERALTEEEIGIFFRATQKTSGTPIIKLAVKLILLTLVRKSELTKATWEEVDFINKIWTIPAERMKGSRAHNIYLSDQATEILTTLQMVSSGSDYVLPSRYHFDKPISGAALNNAITVTVNYINNNGGEFAHCTVHDMRRTASTILHEHGFNSDWIEKCLAHEQKGTRAVYNKAEYAEQRRDMLQQWANMIDGWIAGSGK</sequence>
<dbReference type="InterPro" id="IPR002104">
    <property type="entry name" value="Integrase_catalytic"/>
</dbReference>
<evidence type="ECO:0000256" key="4">
    <source>
        <dbReference type="ARBA" id="ARBA00023172"/>
    </source>
</evidence>
<dbReference type="InterPro" id="IPR038488">
    <property type="entry name" value="Integrase_DNA-bd_sf"/>
</dbReference>
<dbReference type="InterPro" id="IPR053876">
    <property type="entry name" value="Phage_int_M"/>
</dbReference>
<evidence type="ECO:0000313" key="7">
    <source>
        <dbReference type="Proteomes" id="UP000045824"/>
    </source>
</evidence>
<dbReference type="AlphaFoldDB" id="A0A0T9L9Y8"/>
<dbReference type="InterPro" id="IPR050808">
    <property type="entry name" value="Phage_Integrase"/>
</dbReference>
<dbReference type="Gene3D" id="1.10.150.130">
    <property type="match status" value="1"/>
</dbReference>
<evidence type="ECO:0000256" key="3">
    <source>
        <dbReference type="ARBA" id="ARBA00023125"/>
    </source>
</evidence>
<dbReference type="GO" id="GO:0015074">
    <property type="term" value="P:DNA integration"/>
    <property type="evidence" value="ECO:0007669"/>
    <property type="project" value="UniProtKB-KW"/>
</dbReference>
<dbReference type="EMBL" id="CPYI01000007">
    <property type="protein sequence ID" value="CNE71799.1"/>
    <property type="molecule type" value="Genomic_DNA"/>
</dbReference>
<dbReference type="PROSITE" id="PS51898">
    <property type="entry name" value="TYR_RECOMBINASE"/>
    <property type="match status" value="1"/>
</dbReference>
<reference evidence="6 7" key="1">
    <citation type="submission" date="2015-03" db="EMBL/GenBank/DDBJ databases">
        <authorList>
            <person name="Murphy D."/>
        </authorList>
    </citation>
    <scope>NUCLEOTIDE SEQUENCE [LARGE SCALE GENOMIC DNA]</scope>
    <source>
        <strain evidence="6 7">FCF326</strain>
    </source>
</reference>
<dbReference type="Pfam" id="PF00589">
    <property type="entry name" value="Phage_integrase"/>
    <property type="match status" value="1"/>
</dbReference>
<dbReference type="Pfam" id="PF22022">
    <property type="entry name" value="Phage_int_M"/>
    <property type="match status" value="1"/>
</dbReference>